<protein>
    <submittedName>
        <fullName evidence="1">Uncharacterized protein</fullName>
    </submittedName>
</protein>
<dbReference type="EMBL" id="JARBHB010000004">
    <property type="protein sequence ID" value="KAJ8886493.1"/>
    <property type="molecule type" value="Genomic_DNA"/>
</dbReference>
<keyword evidence="2" id="KW-1185">Reference proteome</keyword>
<comment type="caution">
    <text evidence="1">The sequence shown here is derived from an EMBL/GenBank/DDBJ whole genome shotgun (WGS) entry which is preliminary data.</text>
</comment>
<gene>
    <name evidence="1" type="ORF">PR048_012704</name>
</gene>
<proteinExistence type="predicted"/>
<evidence type="ECO:0000313" key="1">
    <source>
        <dbReference type="EMBL" id="KAJ8886493.1"/>
    </source>
</evidence>
<organism evidence="1 2">
    <name type="scientific">Dryococelus australis</name>
    <dbReference type="NCBI Taxonomy" id="614101"/>
    <lineage>
        <taxon>Eukaryota</taxon>
        <taxon>Metazoa</taxon>
        <taxon>Ecdysozoa</taxon>
        <taxon>Arthropoda</taxon>
        <taxon>Hexapoda</taxon>
        <taxon>Insecta</taxon>
        <taxon>Pterygota</taxon>
        <taxon>Neoptera</taxon>
        <taxon>Polyneoptera</taxon>
        <taxon>Phasmatodea</taxon>
        <taxon>Verophasmatodea</taxon>
        <taxon>Anareolatae</taxon>
        <taxon>Phasmatidae</taxon>
        <taxon>Eurycanthinae</taxon>
        <taxon>Dryococelus</taxon>
    </lineage>
</organism>
<sequence>MKIESKALKEEVSIPAIETSFAHMTTPSSKTRPALLTMPLPLSYVMILYWDEQYANQFCLFHQSLHLLRACGNQQHVIRL</sequence>
<dbReference type="Proteomes" id="UP001159363">
    <property type="component" value="Chromosome X"/>
</dbReference>
<accession>A0ABQ9HRJ9</accession>
<reference evidence="1 2" key="1">
    <citation type="submission" date="2023-02" db="EMBL/GenBank/DDBJ databases">
        <title>LHISI_Scaffold_Assembly.</title>
        <authorList>
            <person name="Stuart O.P."/>
            <person name="Cleave R."/>
            <person name="Magrath M.J.L."/>
            <person name="Mikheyev A.S."/>
        </authorList>
    </citation>
    <scope>NUCLEOTIDE SEQUENCE [LARGE SCALE GENOMIC DNA]</scope>
    <source>
        <strain evidence="1">Daus_M_001</strain>
        <tissue evidence="1">Leg muscle</tissue>
    </source>
</reference>
<evidence type="ECO:0000313" key="2">
    <source>
        <dbReference type="Proteomes" id="UP001159363"/>
    </source>
</evidence>
<name>A0ABQ9HRJ9_9NEOP</name>